<feature type="compositionally biased region" description="Acidic residues" evidence="1">
    <location>
        <begin position="587"/>
        <end position="609"/>
    </location>
</feature>
<feature type="region of interest" description="Disordered" evidence="1">
    <location>
        <begin position="957"/>
        <end position="989"/>
    </location>
</feature>
<feature type="region of interest" description="Disordered" evidence="1">
    <location>
        <begin position="1515"/>
        <end position="1598"/>
    </location>
</feature>
<accession>A0A7E5VTD6</accession>
<feature type="compositionally biased region" description="Polar residues" evidence="1">
    <location>
        <begin position="1215"/>
        <end position="1229"/>
    </location>
</feature>
<dbReference type="Gene3D" id="3.20.20.370">
    <property type="entry name" value="Glycoside hydrolase/deacetylase"/>
    <property type="match status" value="1"/>
</dbReference>
<proteinExistence type="predicted"/>
<dbReference type="Pfam" id="PF01607">
    <property type="entry name" value="CBM_14"/>
    <property type="match status" value="1"/>
</dbReference>
<dbReference type="InterPro" id="IPR011330">
    <property type="entry name" value="Glyco_hydro/deAcase_b/a-brl"/>
</dbReference>
<feature type="compositionally biased region" description="Low complexity" evidence="1">
    <location>
        <begin position="1985"/>
        <end position="2007"/>
    </location>
</feature>
<dbReference type="PANTHER" id="PTHR45985:SF12">
    <property type="entry name" value="CHITIN DEACETYLASE-LIKE 5, ISOFORM B"/>
    <property type="match status" value="1"/>
</dbReference>
<feature type="compositionally biased region" description="Polar residues" evidence="1">
    <location>
        <begin position="1532"/>
        <end position="1544"/>
    </location>
</feature>
<feature type="compositionally biased region" description="Low complexity" evidence="1">
    <location>
        <begin position="500"/>
        <end position="509"/>
    </location>
</feature>
<feature type="compositionally biased region" description="Low complexity" evidence="1">
    <location>
        <begin position="1399"/>
        <end position="1426"/>
    </location>
</feature>
<feature type="region of interest" description="Disordered" evidence="1">
    <location>
        <begin position="111"/>
        <end position="158"/>
    </location>
</feature>
<feature type="compositionally biased region" description="Low complexity" evidence="1">
    <location>
        <begin position="744"/>
        <end position="760"/>
    </location>
</feature>
<feature type="compositionally biased region" description="Polar residues" evidence="1">
    <location>
        <begin position="510"/>
        <end position="526"/>
    </location>
</feature>
<feature type="domain" description="Chitin-binding type-2" evidence="3">
    <location>
        <begin position="47"/>
        <end position="102"/>
    </location>
</feature>
<dbReference type="GO" id="GO:0005576">
    <property type="term" value="C:extracellular region"/>
    <property type="evidence" value="ECO:0007669"/>
    <property type="project" value="InterPro"/>
</dbReference>
<sequence length="2495" mass="280759">MRSFGAAALFTLAIITECFGAHSDRSRSRSGPVRSVPVAADVKRDVDFDCPEEFGYYPHPTDCTLYYVCVFGGALLESCTGGLMYSHELQTCDWPRNVGCDGTSAVGGEELERVNERDPPPPPPPPPRRTPPPPPPRAQPNPIVTSRGQPKYSRQEYEKQQQLYAEVDDLPPVEEIESDRQQRVYRGQPPTIGQVQKDRDGYGGQAISSGRTLNSNIIPASLPQNGVKIGSFSFGSQVDDRRTATVTPAPQSYSEDKSDIVTDSSIDRQLDVETNEIITNDVTEKPIVRRKREAVGNDLGVNETATTIKPQEMSKRSDSGEEMEYVEMTTDASLEDEGDSSLDETERGKRQVRYFLKNGYKSPGKNWAYVKPVKIIEFPQSHYVSNGNNVRYQAAFNNLNNNNYYDDPRRPHNQNGNYYSVANPFLTFQTANANQQTPFKASLPDPSSQQLAHNPLNAATQIITKSPPISALNNGQFTSLAGGFYNNNNKPNNVQYVFQSSTPSSLSHSNNPISFPDSSHVPSTIVTGRPVPVPTSPRTQEKYRNHEQEKSKYQNQNQHLVQNNQQPIRNGKAPQNNSHDRPSSEKDYEDESGSNEEESSEEEENEDDNDNHNDDFKPPYEFTHPSYKYKDIENPFASPNFDFDAYLTKLSNGQYTTRKPNNNPRPAGISNPSIEVSTASPHGNRVQSSTVSYNGMSTPKPFTLPSDTGNSGPVVNIRPSGAPMKQFPSNEQVIQRPEPARPNQQQQQQQQQQQYQQLQQQSYNDNVYVRQQTAGTPLDGVRPKLKPPNFKDDRQLPISYSFSRPISSTGKPNYDEKPKGDLRHTYSASPKPYVLITGTGSPVIFSTAKPQYVLKPEKILALHPQVGTAKPYLVSSIKPHQAYIAFKHSTPKPVTTLANEQLSTLQQYWKHPSTETVPMRVVSFKSSTPASVLKLENLFSQAIKPSQSPVKNYSPYHNSGNVQNNNVVTTTTRAPPKRRPIPKPSPEMNDYYYDEDEEQYYYEPAVKPKYMPSTEVKPQRPQMAQNYKEYEDTYEDVSDFVNSKPQPQKTPVKYHNHKPESATKNHNDVSVVTKAPLKDFNKNVNGKIPIPVLVDYGTPTPNTLMRPEVSNYQIIHHMPKNRTVMHIRRPVHENGPNTIKPPKYLNQTTLRPYTVRHRLAKPTTQKDLTQNDDKQVRGRVRHPNIVAQMKLTTPRDNTNQETRFTKTKHDDKTNSLEPTESVTPVSYSANPRPKMLYNGSQNYSPDQYDPFYAVYDEDGELYKDTDYVQQYNTASLRPAVQQTYRGTPPPAPARRPVETYTPRPAPVDYDDELIQPQINNQNQYQTPVRHSTRGEGNELGYDHIPSSVRTTLYEATTYSTTPPTTTSTSTTTTTQRPTTAPYTEAMTPSRYTPRSSTDESPIPESSSKPSDETTSSIPSTPLPSINISSLAKPFERTDNLHRLQDTISTTETLPTAYRRSSEVTNNNNVEVVRSKSNGNNNKKVVSLTSGFSIRRSNNTNNPYTLTVLSRPLEDFDNARKPNSRGSSRHVQSKTYYYDTSSNSRDTSEEPVYETSSKYDSSSDRSMRRNDFGPDDSEDDDDIPVYVRPTSRARTVKPRIRTTTSTSTKYYIKSVNTRPTPFASANNQEIVDSTENIINTEALIEAGLQNAHSNEVSSVAPNDTLEEQPSTSEYDKSQYTWNEPAVSPFKTLDNLRNTYKTTDATNTRSYTTSTTSTTVSTTTTRKPSRNRNTKKEKNSRSKPSYYSYRLEDEVVPDQTTEIFNGKVKTVIKAFLNNFVSSPAPQLVEEFSSTTTTPKPTTPLQRDDDEVVNIGYQKKPLKFVDEKPLRSNLKHIKIITEPSVNRYVSPSIETISESENESEDKDFPSTTTTMATMSSTPFTYANLPTSSTTIQSSTNGFRNQPINRDSYQSKFSSLVTSKPTNEGSRKFQNIINDVPTTEPTVEDVEIPDEVEVVKPTLSITDDFKITPEAENHRINKVESEIASTTSTTKSTTTFKFEPTTSTTKSISFPTRASRVNPAIKLAATNPGGGRRSYQSSSKCSSDNSLQANPKCNEIKYQRPTSTRGRGSAHYSTSSDAQSQPAPNRGTPPTRSRPTLKPSTAIVSKTTEFVDIYANPPSRSAPVYPQPTPDKTAAKCRKDVCLLPDCYCGGKEIPGDLPVEQVPQIVLLTFDDSVNDLNKGLYADLFEKGRVNPNGCPISATFYVSHEWTDYSQVQNLYAAGHEMASHTISHSFGEQFSQKKWYREVGGQREILSAYGGVKLEDVRGMRAPFLSVGGNKMFKMLYDANFTYDSSLPVYENRPPSWPYTLDYKLFHDCMIPPCPTKSYPGVWEVPMVMWQDLNGGRCSMGDACANPPEPENVYKMILKNFDRHYTTNRAPFGLFYHAAWFTQPHHKEGFIMFLDFINRMPDVWIVTNWQALQWVRDPTPINRLNNFQPFQCNYQDRPKKCNNPKVCNLWHKSGVRYMRTCQPCPEVYPWTGKSGIKSSRIDNDIGE</sequence>
<name>A0A7E5VTD6_TRINI</name>
<dbReference type="CDD" id="cd10975">
    <property type="entry name" value="CE4_CDA_like_2"/>
    <property type="match status" value="1"/>
</dbReference>
<reference evidence="5" key="1">
    <citation type="submission" date="2025-08" db="UniProtKB">
        <authorList>
            <consortium name="RefSeq"/>
        </authorList>
    </citation>
    <scope>IDENTIFICATION</scope>
</reference>
<feature type="region of interest" description="Disordered" evidence="1">
    <location>
        <begin position="1656"/>
        <end position="1679"/>
    </location>
</feature>
<dbReference type="PANTHER" id="PTHR45985">
    <property type="match status" value="1"/>
</dbReference>
<feature type="compositionally biased region" description="Polar residues" evidence="1">
    <location>
        <begin position="798"/>
        <end position="811"/>
    </location>
</feature>
<dbReference type="InParanoid" id="A0A7E5VTD6"/>
<dbReference type="KEGG" id="tnl:113496529"/>
<feature type="compositionally biased region" description="Low complexity" evidence="1">
    <location>
        <begin position="1356"/>
        <end position="1383"/>
    </location>
</feature>
<feature type="region of interest" description="Disordered" evidence="1">
    <location>
        <begin position="566"/>
        <end position="626"/>
    </location>
</feature>
<evidence type="ECO:0000259" key="3">
    <source>
        <dbReference type="PROSITE" id="PS50940"/>
    </source>
</evidence>
<feature type="region of interest" description="Disordered" evidence="1">
    <location>
        <begin position="500"/>
        <end position="554"/>
    </location>
</feature>
<dbReference type="FunCoup" id="A0A7E5VTD6">
    <property type="interactions" value="9"/>
</dbReference>
<feature type="signal peptide" evidence="2">
    <location>
        <begin position="1"/>
        <end position="20"/>
    </location>
</feature>
<feature type="compositionally biased region" description="Acidic residues" evidence="1">
    <location>
        <begin position="1572"/>
        <end position="1582"/>
    </location>
</feature>
<evidence type="ECO:0000313" key="4">
    <source>
        <dbReference type="Proteomes" id="UP000322000"/>
    </source>
</evidence>
<dbReference type="SUPFAM" id="SSF57625">
    <property type="entry name" value="Invertebrate chitin-binding proteins"/>
    <property type="match status" value="1"/>
</dbReference>
<dbReference type="PROSITE" id="PS50940">
    <property type="entry name" value="CHIT_BIND_II"/>
    <property type="match status" value="1"/>
</dbReference>
<feature type="chain" id="PRO_5028850716" evidence="2">
    <location>
        <begin position="21"/>
        <end position="2495"/>
    </location>
</feature>
<dbReference type="OrthoDB" id="504708at2759"/>
<feature type="region of interest" description="Disordered" evidence="1">
    <location>
        <begin position="1045"/>
        <end position="1065"/>
    </location>
</feature>
<feature type="region of interest" description="Disordered" evidence="1">
    <location>
        <begin position="177"/>
        <end position="208"/>
    </location>
</feature>
<protein>
    <submittedName>
        <fullName evidence="5">Uncharacterized protein LOC113496529</fullName>
    </submittedName>
</protein>
<dbReference type="SMART" id="SM00494">
    <property type="entry name" value="ChtBD2"/>
    <property type="match status" value="1"/>
</dbReference>
<keyword evidence="4" id="KW-1185">Reference proteome</keyword>
<dbReference type="Proteomes" id="UP000322000">
    <property type="component" value="Chromosome 8"/>
</dbReference>
<feature type="compositionally biased region" description="Low complexity" evidence="1">
    <location>
        <begin position="1702"/>
        <end position="1723"/>
    </location>
</feature>
<dbReference type="Pfam" id="PF01522">
    <property type="entry name" value="Polysacc_deac_1"/>
    <property type="match status" value="1"/>
</dbReference>
<dbReference type="Gene3D" id="2.170.140.10">
    <property type="entry name" value="Chitin binding domain"/>
    <property type="match status" value="1"/>
</dbReference>
<feature type="region of interest" description="Disordered" evidence="1">
    <location>
        <begin position="1984"/>
        <end position="2102"/>
    </location>
</feature>
<feature type="region of interest" description="Disordered" evidence="1">
    <location>
        <begin position="1206"/>
        <end position="1232"/>
    </location>
</feature>
<dbReference type="GO" id="GO:0008061">
    <property type="term" value="F:chitin binding"/>
    <property type="evidence" value="ECO:0007669"/>
    <property type="project" value="InterPro"/>
</dbReference>
<feature type="compositionally biased region" description="Low complexity" evidence="1">
    <location>
        <begin position="2034"/>
        <end position="2046"/>
    </location>
</feature>
<feature type="compositionally biased region" description="Polar residues" evidence="1">
    <location>
        <begin position="654"/>
        <end position="697"/>
    </location>
</feature>
<evidence type="ECO:0000256" key="1">
    <source>
        <dbReference type="SAM" id="MobiDB-lite"/>
    </source>
</evidence>
<dbReference type="InterPro" id="IPR002557">
    <property type="entry name" value="Chitin-bd_dom"/>
</dbReference>
<feature type="compositionally biased region" description="Basic and acidic residues" evidence="1">
    <location>
        <begin position="1560"/>
        <end position="1571"/>
    </location>
</feature>
<dbReference type="InterPro" id="IPR036508">
    <property type="entry name" value="Chitin-bd_dom_sf"/>
</dbReference>
<organism evidence="4 5">
    <name type="scientific">Trichoplusia ni</name>
    <name type="common">Cabbage looper</name>
    <dbReference type="NCBI Taxonomy" id="7111"/>
    <lineage>
        <taxon>Eukaryota</taxon>
        <taxon>Metazoa</taxon>
        <taxon>Ecdysozoa</taxon>
        <taxon>Arthropoda</taxon>
        <taxon>Hexapoda</taxon>
        <taxon>Insecta</taxon>
        <taxon>Pterygota</taxon>
        <taxon>Neoptera</taxon>
        <taxon>Endopterygota</taxon>
        <taxon>Lepidoptera</taxon>
        <taxon>Glossata</taxon>
        <taxon>Ditrysia</taxon>
        <taxon>Noctuoidea</taxon>
        <taxon>Noctuidae</taxon>
        <taxon>Plusiinae</taxon>
        <taxon>Trichoplusia</taxon>
    </lineage>
</organism>
<feature type="region of interest" description="Disordered" evidence="1">
    <location>
        <begin position="654"/>
        <end position="760"/>
    </location>
</feature>
<dbReference type="RefSeq" id="XP_026731574.1">
    <property type="nucleotide sequence ID" value="XM_026875773.1"/>
</dbReference>
<feature type="region of interest" description="Disordered" evidence="1">
    <location>
        <begin position="774"/>
        <end position="821"/>
    </location>
</feature>
<dbReference type="InterPro" id="IPR052740">
    <property type="entry name" value="CE4"/>
</dbReference>
<feature type="region of interest" description="Disordered" evidence="1">
    <location>
        <begin position="1318"/>
        <end position="1343"/>
    </location>
</feature>
<dbReference type="SUPFAM" id="SSF88713">
    <property type="entry name" value="Glycoside hydrolase/deacetylase"/>
    <property type="match status" value="1"/>
</dbReference>
<evidence type="ECO:0000256" key="2">
    <source>
        <dbReference type="SAM" id="SignalP"/>
    </source>
</evidence>
<feature type="region of interest" description="Disordered" evidence="1">
    <location>
        <begin position="1702"/>
        <end position="1743"/>
    </location>
</feature>
<feature type="region of interest" description="Disordered" evidence="1">
    <location>
        <begin position="1356"/>
        <end position="1426"/>
    </location>
</feature>
<dbReference type="GO" id="GO:0005975">
    <property type="term" value="P:carbohydrate metabolic process"/>
    <property type="evidence" value="ECO:0007669"/>
    <property type="project" value="InterPro"/>
</dbReference>
<dbReference type="GeneID" id="113496529"/>
<feature type="compositionally biased region" description="Basic and acidic residues" evidence="1">
    <location>
        <begin position="539"/>
        <end position="552"/>
    </location>
</feature>
<feature type="compositionally biased region" description="Polar residues" evidence="1">
    <location>
        <begin position="2060"/>
        <end position="2102"/>
    </location>
</feature>
<keyword evidence="2" id="KW-0732">Signal</keyword>
<feature type="compositionally biased region" description="Low complexity" evidence="1">
    <location>
        <begin position="961"/>
        <end position="974"/>
    </location>
</feature>
<dbReference type="InterPro" id="IPR002509">
    <property type="entry name" value="NODB_dom"/>
</dbReference>
<dbReference type="CTD" id="33158"/>
<evidence type="ECO:0000313" key="5">
    <source>
        <dbReference type="RefSeq" id="XP_026731574.1"/>
    </source>
</evidence>
<dbReference type="GO" id="GO:0016810">
    <property type="term" value="F:hydrolase activity, acting on carbon-nitrogen (but not peptide) bonds"/>
    <property type="evidence" value="ECO:0007669"/>
    <property type="project" value="InterPro"/>
</dbReference>
<gene>
    <name evidence="5" type="primary">LOC113496529</name>
</gene>
<feature type="compositionally biased region" description="Pro residues" evidence="1">
    <location>
        <begin position="120"/>
        <end position="139"/>
    </location>
</feature>